<sequence length="156" mass="17911">MDELDEHRELMANIQDQLERANSKMASLEQKLDSLPNQHQHRETGHQSQASYWNSSRKEEHHSLDSMEETNQRLPCFIQVLPSMVIIEETVQDLKAQWEEEHKAVSKARFAASKSNHNRPAFPSWQAALVATAPHNTSSFFKLANLPSMTESVMML</sequence>
<dbReference type="EMBL" id="QTSX02002970">
    <property type="protein sequence ID" value="KAJ9072736.1"/>
    <property type="molecule type" value="Genomic_DNA"/>
</dbReference>
<evidence type="ECO:0000313" key="2">
    <source>
        <dbReference type="Proteomes" id="UP001165960"/>
    </source>
</evidence>
<comment type="caution">
    <text evidence="1">The sequence shown here is derived from an EMBL/GenBank/DDBJ whole genome shotgun (WGS) entry which is preliminary data.</text>
</comment>
<dbReference type="Proteomes" id="UP001165960">
    <property type="component" value="Unassembled WGS sequence"/>
</dbReference>
<organism evidence="1 2">
    <name type="scientific">Entomophthora muscae</name>
    <dbReference type="NCBI Taxonomy" id="34485"/>
    <lineage>
        <taxon>Eukaryota</taxon>
        <taxon>Fungi</taxon>
        <taxon>Fungi incertae sedis</taxon>
        <taxon>Zoopagomycota</taxon>
        <taxon>Entomophthoromycotina</taxon>
        <taxon>Entomophthoromycetes</taxon>
        <taxon>Entomophthorales</taxon>
        <taxon>Entomophthoraceae</taxon>
        <taxon>Entomophthora</taxon>
    </lineage>
</organism>
<gene>
    <name evidence="1" type="ORF">DSO57_1024235</name>
</gene>
<name>A0ACC2TDT8_9FUNG</name>
<evidence type="ECO:0000313" key="1">
    <source>
        <dbReference type="EMBL" id="KAJ9072736.1"/>
    </source>
</evidence>
<accession>A0ACC2TDT8</accession>
<keyword evidence="2" id="KW-1185">Reference proteome</keyword>
<reference evidence="1" key="1">
    <citation type="submission" date="2022-04" db="EMBL/GenBank/DDBJ databases">
        <title>Genome of the entomopathogenic fungus Entomophthora muscae.</title>
        <authorList>
            <person name="Elya C."/>
            <person name="Lovett B.R."/>
            <person name="Lee E."/>
            <person name="Macias A.M."/>
            <person name="Hajek A.E."/>
            <person name="De Bivort B.L."/>
            <person name="Kasson M.T."/>
            <person name="De Fine Licht H.H."/>
            <person name="Stajich J.E."/>
        </authorList>
    </citation>
    <scope>NUCLEOTIDE SEQUENCE</scope>
    <source>
        <strain evidence="1">Berkeley</strain>
    </source>
</reference>
<protein>
    <submittedName>
        <fullName evidence="1">Uncharacterized protein</fullName>
    </submittedName>
</protein>
<proteinExistence type="predicted"/>